<organism evidence="1 2">
    <name type="scientific">Brassicogethes aeneus</name>
    <name type="common">Rape pollen beetle</name>
    <name type="synonym">Meligethes aeneus</name>
    <dbReference type="NCBI Taxonomy" id="1431903"/>
    <lineage>
        <taxon>Eukaryota</taxon>
        <taxon>Metazoa</taxon>
        <taxon>Ecdysozoa</taxon>
        <taxon>Arthropoda</taxon>
        <taxon>Hexapoda</taxon>
        <taxon>Insecta</taxon>
        <taxon>Pterygota</taxon>
        <taxon>Neoptera</taxon>
        <taxon>Endopterygota</taxon>
        <taxon>Coleoptera</taxon>
        <taxon>Polyphaga</taxon>
        <taxon>Cucujiformia</taxon>
        <taxon>Nitidulidae</taxon>
        <taxon>Meligethinae</taxon>
        <taxon>Brassicogethes</taxon>
    </lineage>
</organism>
<evidence type="ECO:0000313" key="1">
    <source>
        <dbReference type="EMBL" id="CAH0563351.1"/>
    </source>
</evidence>
<dbReference type="PANTHER" id="PTHR33539">
    <property type="entry name" value="UPF0764 PROTEIN C16ORF89"/>
    <property type="match status" value="1"/>
</dbReference>
<evidence type="ECO:0000313" key="2">
    <source>
        <dbReference type="Proteomes" id="UP001154078"/>
    </source>
</evidence>
<accession>A0A9P0BHE3</accession>
<dbReference type="GO" id="GO:0016020">
    <property type="term" value="C:membrane"/>
    <property type="evidence" value="ECO:0007669"/>
    <property type="project" value="TreeGrafter"/>
</dbReference>
<keyword evidence="2" id="KW-1185">Reference proteome</keyword>
<dbReference type="EMBL" id="OV121140">
    <property type="protein sequence ID" value="CAH0563351.1"/>
    <property type="molecule type" value="Genomic_DNA"/>
</dbReference>
<dbReference type="AlphaFoldDB" id="A0A9P0BHE3"/>
<protein>
    <submittedName>
        <fullName evidence="1">Uncharacterized protein</fullName>
    </submittedName>
</protein>
<sequence length="215" mass="24516">MLAIDKVLNYMDKYHMDLNIDAIFGLTLAEGLYTNWTSTDILKNREASYKGVPTDVCLEELLSNSKKYCFVSPLCKQMMLGIRNDTGYLLTHRLLYMQLLQLIDCQIPNISIEGYIRGFCSLIYKELKTSAHLNYPYHDKFLEQILLCGQEGFAEILKPHWLSEILTWQQPQGCFKSITSTRMTRSSNVIAFGCSDHSTGLGSGVLALYLRFLSV</sequence>
<reference evidence="1" key="1">
    <citation type="submission" date="2021-12" db="EMBL/GenBank/DDBJ databases">
        <authorList>
            <person name="King R."/>
        </authorList>
    </citation>
    <scope>NUCLEOTIDE SEQUENCE</scope>
</reference>
<dbReference type="InterPro" id="IPR031751">
    <property type="entry name" value="DUF4735"/>
</dbReference>
<gene>
    <name evidence="1" type="ORF">MELIAE_LOCUS12196</name>
</gene>
<proteinExistence type="predicted"/>
<dbReference type="OrthoDB" id="5949187at2759"/>
<dbReference type="Proteomes" id="UP001154078">
    <property type="component" value="Chromosome 9"/>
</dbReference>
<dbReference type="PANTHER" id="PTHR33539:SF1">
    <property type="entry name" value="UPF0764 PROTEIN C16ORF89"/>
    <property type="match status" value="1"/>
</dbReference>
<name>A0A9P0BHE3_BRAAE</name>
<dbReference type="Pfam" id="PF15882">
    <property type="entry name" value="DUF4735"/>
    <property type="match status" value="1"/>
</dbReference>
<dbReference type="GO" id="GO:0005829">
    <property type="term" value="C:cytosol"/>
    <property type="evidence" value="ECO:0007669"/>
    <property type="project" value="TreeGrafter"/>
</dbReference>